<dbReference type="InterPro" id="IPR020846">
    <property type="entry name" value="MFS_dom"/>
</dbReference>
<dbReference type="Gene3D" id="1.20.1250.20">
    <property type="entry name" value="MFS general substrate transporter like domains"/>
    <property type="match status" value="1"/>
</dbReference>
<evidence type="ECO:0000256" key="3">
    <source>
        <dbReference type="ARBA" id="ARBA00022989"/>
    </source>
</evidence>
<evidence type="ECO:0000256" key="5">
    <source>
        <dbReference type="SAM" id="Phobius"/>
    </source>
</evidence>
<dbReference type="Gene3D" id="1.20.1720.10">
    <property type="entry name" value="Multidrug resistance protein D"/>
    <property type="match status" value="1"/>
</dbReference>
<dbReference type="Proteomes" id="UP001215216">
    <property type="component" value="Chromosome"/>
</dbReference>
<evidence type="ECO:0000256" key="4">
    <source>
        <dbReference type="ARBA" id="ARBA00023136"/>
    </source>
</evidence>
<feature type="transmembrane region" description="Helical" evidence="5">
    <location>
        <begin position="31"/>
        <end position="53"/>
    </location>
</feature>
<evidence type="ECO:0000259" key="6">
    <source>
        <dbReference type="PROSITE" id="PS50850"/>
    </source>
</evidence>
<evidence type="ECO:0000256" key="1">
    <source>
        <dbReference type="ARBA" id="ARBA00004651"/>
    </source>
</evidence>
<feature type="transmembrane region" description="Helical" evidence="5">
    <location>
        <begin position="250"/>
        <end position="268"/>
    </location>
</feature>
<feature type="transmembrane region" description="Helical" evidence="5">
    <location>
        <begin position="155"/>
        <end position="181"/>
    </location>
</feature>
<feature type="transmembrane region" description="Helical" evidence="5">
    <location>
        <begin position="187"/>
        <end position="206"/>
    </location>
</feature>
<feature type="transmembrane region" description="Helical" evidence="5">
    <location>
        <begin position="313"/>
        <end position="338"/>
    </location>
</feature>
<feature type="transmembrane region" description="Helical" evidence="5">
    <location>
        <begin position="97"/>
        <end position="117"/>
    </location>
</feature>
<dbReference type="CDD" id="cd17321">
    <property type="entry name" value="MFS_MMR_MDR_like"/>
    <property type="match status" value="1"/>
</dbReference>
<keyword evidence="3 5" id="KW-1133">Transmembrane helix</keyword>
<organism evidence="7 8">
    <name type="scientific">Arcanobacterium canis</name>
    <dbReference type="NCBI Taxonomy" id="999183"/>
    <lineage>
        <taxon>Bacteria</taxon>
        <taxon>Bacillati</taxon>
        <taxon>Actinomycetota</taxon>
        <taxon>Actinomycetes</taxon>
        <taxon>Actinomycetales</taxon>
        <taxon>Actinomycetaceae</taxon>
        <taxon>Arcanobacterium</taxon>
    </lineage>
</organism>
<dbReference type="EMBL" id="CP121208">
    <property type="protein sequence ID" value="WFM82856.1"/>
    <property type="molecule type" value="Genomic_DNA"/>
</dbReference>
<protein>
    <submittedName>
        <fullName evidence="7">MFS transporter</fullName>
    </submittedName>
</protein>
<dbReference type="PROSITE" id="PS50850">
    <property type="entry name" value="MFS"/>
    <property type="match status" value="1"/>
</dbReference>
<feature type="transmembrane region" description="Helical" evidence="5">
    <location>
        <begin position="378"/>
        <end position="400"/>
    </location>
</feature>
<dbReference type="InterPro" id="IPR011701">
    <property type="entry name" value="MFS"/>
</dbReference>
<feature type="domain" description="Major facilitator superfamily (MFS) profile" evidence="6">
    <location>
        <begin position="31"/>
        <end position="507"/>
    </location>
</feature>
<evidence type="ECO:0000313" key="7">
    <source>
        <dbReference type="EMBL" id="WFM82856.1"/>
    </source>
</evidence>
<reference evidence="7 8" key="1">
    <citation type="submission" date="2023-03" db="EMBL/GenBank/DDBJ databases">
        <title>Complete genome of Arcanobacterium canis strain DSM 25104 isolated in 2010 from a canine otitis externa in Germany.</title>
        <authorList>
            <person name="Borowiak M."/>
            <person name="Kreitlow A."/>
            <person name="Malorny B."/>
            <person name="Laemmler C."/>
            <person name="Prenger-Berninghoff E."/>
            <person name="Ploetz M."/>
            <person name="Abdulmawjood A."/>
        </authorList>
    </citation>
    <scope>NUCLEOTIDE SEQUENCE [LARGE SCALE GENOMIC DNA]</scope>
    <source>
        <strain evidence="7 8">DSM 25104</strain>
    </source>
</reference>
<dbReference type="PANTHER" id="PTHR42718">
    <property type="entry name" value="MAJOR FACILITATOR SUPERFAMILY MULTIDRUG TRANSPORTER MFSC"/>
    <property type="match status" value="1"/>
</dbReference>
<keyword evidence="8" id="KW-1185">Reference proteome</keyword>
<dbReference type="InterPro" id="IPR036259">
    <property type="entry name" value="MFS_trans_sf"/>
</dbReference>
<evidence type="ECO:0000256" key="2">
    <source>
        <dbReference type="ARBA" id="ARBA00022692"/>
    </source>
</evidence>
<feature type="transmembrane region" description="Helical" evidence="5">
    <location>
        <begin position="274"/>
        <end position="292"/>
    </location>
</feature>
<evidence type="ECO:0000313" key="8">
    <source>
        <dbReference type="Proteomes" id="UP001215216"/>
    </source>
</evidence>
<name>A0ABY8G0W6_9ACTO</name>
<dbReference type="SUPFAM" id="SSF103473">
    <property type="entry name" value="MFS general substrate transporter"/>
    <property type="match status" value="2"/>
</dbReference>
<feature type="transmembrane region" description="Helical" evidence="5">
    <location>
        <begin position="65"/>
        <end position="85"/>
    </location>
</feature>
<feature type="transmembrane region" description="Helical" evidence="5">
    <location>
        <begin position="482"/>
        <end position="503"/>
    </location>
</feature>
<keyword evidence="4 5" id="KW-0472">Membrane</keyword>
<keyword evidence="2 5" id="KW-0812">Transmembrane</keyword>
<proteinExistence type="predicted"/>
<feature type="transmembrane region" description="Helical" evidence="5">
    <location>
        <begin position="123"/>
        <end position="143"/>
    </location>
</feature>
<feature type="transmembrane region" description="Helical" evidence="5">
    <location>
        <begin position="344"/>
        <end position="366"/>
    </location>
</feature>
<comment type="subcellular location">
    <subcellularLocation>
        <location evidence="1">Cell membrane</location>
        <topology evidence="1">Multi-pass membrane protein</topology>
    </subcellularLocation>
</comment>
<dbReference type="Pfam" id="PF07690">
    <property type="entry name" value="MFS_1"/>
    <property type="match status" value="2"/>
</dbReference>
<gene>
    <name evidence="7" type="ORF">P7079_05475</name>
</gene>
<sequence length="516" mass="55509">MEHEKQPYQVGDNPRKFSVPGTERIFDRSELLTVLMVPLAMVLMQISSVNIMLDTMSHSIGMGPAGQQWVLAGYVLATGIVLIPAGRLGDIFGRSSLFVIGLGVFSLASLALTFAPNSTYLNIVRAIQGLGGGLFAPQTTGLIQQYFTGRARAKAFAMFGLVVAFSVAAGPLLSGALITWFGPENGWRGSFLINFPLGHIGIILAFRWLPFTKERRHVGSHAHELEAQHKAEKAAHGQPVTTSKIDLDPIGAALITMSVLGVMLPFTLQGTWNWVFLPIAVVALIVWVLWERSYKARGHFPMVDMELFRIPSYSYSMAITGIQFMGATSIFVILAIYMQEGLNAPAMHVALVGLPSAALGAVGSYVAGQYAFQHGRGIMVFGLLVNLVAVLSSTAVVIGIEHTGMSYWWLALALALQGVGQGTLNTANQTQAMLEVPTSHGGTAGGVLQAAQRTTTAIGTAVITAVFFATHSTSKNWHVATMSAYLVIAGIITVALVISLLFWRKDYAVRHPKQMK</sequence>
<dbReference type="PANTHER" id="PTHR42718:SF39">
    <property type="entry name" value="ACTINORHODIN TRANSPORTER-RELATED"/>
    <property type="match status" value="1"/>
</dbReference>
<accession>A0ABY8G0W6</accession>
<dbReference type="RefSeq" id="WP_278012282.1">
    <property type="nucleotide sequence ID" value="NZ_CP121208.1"/>
</dbReference>